<proteinExistence type="predicted"/>
<feature type="domain" description="B box-type" evidence="3">
    <location>
        <begin position="4"/>
        <end position="48"/>
    </location>
</feature>
<dbReference type="AlphaFoldDB" id="A0A6J8E0P5"/>
<dbReference type="InterPro" id="IPR000315">
    <property type="entry name" value="Znf_B-box"/>
</dbReference>
<keyword evidence="1" id="KW-0479">Metal-binding</keyword>
<dbReference type="Gene3D" id="3.30.160.60">
    <property type="entry name" value="Classic Zinc Finger"/>
    <property type="match status" value="1"/>
</dbReference>
<keyword evidence="2" id="KW-0175">Coiled coil</keyword>
<keyword evidence="1" id="KW-0862">Zinc</keyword>
<dbReference type="PROSITE" id="PS50119">
    <property type="entry name" value="ZF_BBOX"/>
    <property type="match status" value="2"/>
</dbReference>
<dbReference type="Pfam" id="PF00643">
    <property type="entry name" value="zf-B_box"/>
    <property type="match status" value="1"/>
</dbReference>
<evidence type="ECO:0000313" key="5">
    <source>
        <dbReference type="Proteomes" id="UP000507470"/>
    </source>
</evidence>
<reference evidence="4 5" key="1">
    <citation type="submission" date="2020-06" db="EMBL/GenBank/DDBJ databases">
        <authorList>
            <person name="Li R."/>
            <person name="Bekaert M."/>
        </authorList>
    </citation>
    <scope>NUCLEOTIDE SEQUENCE [LARGE SCALE GENOMIC DNA]</scope>
    <source>
        <strain evidence="5">wild</strain>
    </source>
</reference>
<feature type="domain" description="B box-type" evidence="3">
    <location>
        <begin position="57"/>
        <end position="97"/>
    </location>
</feature>
<evidence type="ECO:0000313" key="4">
    <source>
        <dbReference type="EMBL" id="CAC5413598.1"/>
    </source>
</evidence>
<dbReference type="CDD" id="cd19757">
    <property type="entry name" value="Bbox1"/>
    <property type="match status" value="1"/>
</dbReference>
<sequence length="263" mass="30382">MAQISSNKCHNCEKDNAGLYCYECQYFLCAPCRLIHDKFLKKHTVTESGKIDRSVFASRLKCERHDLEFAHYCKDCKCLTCSECTTSGHKSHEFTEVSEVAASIRTDLNQANCNVKAKLDILSRLIDEIENVKMKNVKEENNQFVEDARKIARELIRMIESVTEQTVNRASDFLILEQQNIAFELAKIKKLQKDCTSVTDRIEQLTKIEHDMTFYVQQKSLTKEKTETDSIPMIIGPNKIGEFKNEDFIDQVVETIQSKYSIR</sequence>
<evidence type="ECO:0000259" key="3">
    <source>
        <dbReference type="PROSITE" id="PS50119"/>
    </source>
</evidence>
<dbReference type="SMART" id="SM00336">
    <property type="entry name" value="BBOX"/>
    <property type="match status" value="2"/>
</dbReference>
<keyword evidence="5" id="KW-1185">Reference proteome</keyword>
<dbReference type="PANTHER" id="PTHR25462">
    <property type="entry name" value="BONUS, ISOFORM C-RELATED"/>
    <property type="match status" value="1"/>
</dbReference>
<dbReference type="SUPFAM" id="SSF57845">
    <property type="entry name" value="B-box zinc-binding domain"/>
    <property type="match status" value="1"/>
</dbReference>
<feature type="coiled-coil region" evidence="2">
    <location>
        <begin position="122"/>
        <end position="208"/>
    </location>
</feature>
<keyword evidence="1" id="KW-0863">Zinc-finger</keyword>
<dbReference type="CDD" id="cd19756">
    <property type="entry name" value="Bbox2"/>
    <property type="match status" value="1"/>
</dbReference>
<organism evidence="4 5">
    <name type="scientific">Mytilus coruscus</name>
    <name type="common">Sea mussel</name>
    <dbReference type="NCBI Taxonomy" id="42192"/>
    <lineage>
        <taxon>Eukaryota</taxon>
        <taxon>Metazoa</taxon>
        <taxon>Spiralia</taxon>
        <taxon>Lophotrochozoa</taxon>
        <taxon>Mollusca</taxon>
        <taxon>Bivalvia</taxon>
        <taxon>Autobranchia</taxon>
        <taxon>Pteriomorphia</taxon>
        <taxon>Mytilida</taxon>
        <taxon>Mytiloidea</taxon>
        <taxon>Mytilidae</taxon>
        <taxon>Mytilinae</taxon>
        <taxon>Mytilus</taxon>
    </lineage>
</organism>
<dbReference type="EMBL" id="CACVKT020008164">
    <property type="protein sequence ID" value="CAC5413598.1"/>
    <property type="molecule type" value="Genomic_DNA"/>
</dbReference>
<evidence type="ECO:0000256" key="1">
    <source>
        <dbReference type="PROSITE-ProRule" id="PRU00024"/>
    </source>
</evidence>
<dbReference type="GO" id="GO:0061630">
    <property type="term" value="F:ubiquitin protein ligase activity"/>
    <property type="evidence" value="ECO:0007669"/>
    <property type="project" value="TreeGrafter"/>
</dbReference>
<accession>A0A6J8E0P5</accession>
<dbReference type="InterPro" id="IPR047153">
    <property type="entry name" value="TRIM45/56/19-like"/>
</dbReference>
<dbReference type="PANTHER" id="PTHR25462:SF296">
    <property type="entry name" value="MEIOTIC P26, ISOFORM F"/>
    <property type="match status" value="1"/>
</dbReference>
<dbReference type="OrthoDB" id="6190120at2759"/>
<dbReference type="GO" id="GO:0008270">
    <property type="term" value="F:zinc ion binding"/>
    <property type="evidence" value="ECO:0007669"/>
    <property type="project" value="UniProtKB-KW"/>
</dbReference>
<evidence type="ECO:0000256" key="2">
    <source>
        <dbReference type="SAM" id="Coils"/>
    </source>
</evidence>
<protein>
    <recommendedName>
        <fullName evidence="3">B box-type domain-containing protein</fullName>
    </recommendedName>
</protein>
<gene>
    <name evidence="4" type="ORF">MCOR_46476</name>
</gene>
<name>A0A6J8E0P5_MYTCO</name>
<dbReference type="Proteomes" id="UP000507470">
    <property type="component" value="Unassembled WGS sequence"/>
</dbReference>